<organism evidence="3 4">
    <name type="scientific">Oryctes borbonicus</name>
    <dbReference type="NCBI Taxonomy" id="1629725"/>
    <lineage>
        <taxon>Eukaryota</taxon>
        <taxon>Metazoa</taxon>
        <taxon>Ecdysozoa</taxon>
        <taxon>Arthropoda</taxon>
        <taxon>Hexapoda</taxon>
        <taxon>Insecta</taxon>
        <taxon>Pterygota</taxon>
        <taxon>Neoptera</taxon>
        <taxon>Endopterygota</taxon>
        <taxon>Coleoptera</taxon>
        <taxon>Polyphaga</taxon>
        <taxon>Scarabaeiformia</taxon>
        <taxon>Scarabaeidae</taxon>
        <taxon>Dynastinae</taxon>
        <taxon>Oryctes</taxon>
    </lineage>
</organism>
<sequence>MAYDFKSESEVKDFLHNLGIEYRFGCYSEKKPEVCHLLGDYLEAIKKDYEKASKVYKSNCDDNRFGKSCLKFGTYALLGKAGLKEDYKTAYEYFKKGCEDNVSDSCFNQGILLISNAHKCGVMSDPIKGMALLEKSCQGENANGCYYTSGFYISGLKKENKSGKTSSNKTTDSVEYDVPKNMELAFKYATKGCELGSILCCINLSQMYAKGEGVRKNEELAKKFKEIALEMQSQMQETNKTLSFQEGLS</sequence>
<proteinExistence type="inferred from homology"/>
<protein>
    <recommendedName>
        <fullName evidence="5">Cytochrome c oxidase assembly factor 7 homolog</fullName>
    </recommendedName>
</protein>
<keyword evidence="2" id="KW-0677">Repeat</keyword>
<dbReference type="InterPro" id="IPR011990">
    <property type="entry name" value="TPR-like_helical_dom_sf"/>
</dbReference>
<accession>A0A0T6BET6</accession>
<evidence type="ECO:0000313" key="3">
    <source>
        <dbReference type="EMBL" id="KRT85845.1"/>
    </source>
</evidence>
<dbReference type="Pfam" id="PF08238">
    <property type="entry name" value="Sel1"/>
    <property type="match status" value="5"/>
</dbReference>
<dbReference type="PANTHER" id="PTHR13891">
    <property type="entry name" value="CYTOCHROME C OXIDASE ASSEMBLY FACTOR 7"/>
    <property type="match status" value="1"/>
</dbReference>
<evidence type="ECO:0008006" key="5">
    <source>
        <dbReference type="Google" id="ProtNLM"/>
    </source>
</evidence>
<evidence type="ECO:0000313" key="4">
    <source>
        <dbReference type="Proteomes" id="UP000051574"/>
    </source>
</evidence>
<evidence type="ECO:0000256" key="1">
    <source>
        <dbReference type="ARBA" id="ARBA00008486"/>
    </source>
</evidence>
<dbReference type="SUPFAM" id="SSF81901">
    <property type="entry name" value="HCP-like"/>
    <property type="match status" value="2"/>
</dbReference>
<reference evidence="3 4" key="1">
    <citation type="submission" date="2015-09" db="EMBL/GenBank/DDBJ databases">
        <title>Draft genome of the scarab beetle Oryctes borbonicus.</title>
        <authorList>
            <person name="Meyer J.M."/>
            <person name="Markov G.V."/>
            <person name="Baskaran P."/>
            <person name="Herrmann M."/>
            <person name="Sommer R.J."/>
            <person name="Roedelsperger C."/>
        </authorList>
    </citation>
    <scope>NUCLEOTIDE SEQUENCE [LARGE SCALE GENOMIC DNA]</scope>
    <source>
        <strain evidence="3">OB123</strain>
        <tissue evidence="3">Whole animal</tissue>
    </source>
</reference>
<evidence type="ECO:0000256" key="2">
    <source>
        <dbReference type="ARBA" id="ARBA00022737"/>
    </source>
</evidence>
<keyword evidence="4" id="KW-1185">Reference proteome</keyword>
<comment type="caution">
    <text evidence="3">The sequence shown here is derived from an EMBL/GenBank/DDBJ whole genome shotgun (WGS) entry which is preliminary data.</text>
</comment>
<dbReference type="InterPro" id="IPR040239">
    <property type="entry name" value="HcpB-like"/>
</dbReference>
<dbReference type="Gene3D" id="1.25.40.10">
    <property type="entry name" value="Tetratricopeptide repeat domain"/>
    <property type="match status" value="1"/>
</dbReference>
<dbReference type="AlphaFoldDB" id="A0A0T6BET6"/>
<dbReference type="InterPro" id="IPR006597">
    <property type="entry name" value="Sel1-like"/>
</dbReference>
<dbReference type="EMBL" id="LJIG01001095">
    <property type="protein sequence ID" value="KRT85845.1"/>
    <property type="molecule type" value="Genomic_DNA"/>
</dbReference>
<comment type="similarity">
    <text evidence="1">Belongs to the hcp beta-lactamase family.</text>
</comment>
<dbReference type="GO" id="GO:0005758">
    <property type="term" value="C:mitochondrial intermembrane space"/>
    <property type="evidence" value="ECO:0007669"/>
    <property type="project" value="TreeGrafter"/>
</dbReference>
<gene>
    <name evidence="3" type="ORF">AMK59_1025</name>
</gene>
<dbReference type="PANTHER" id="PTHR13891:SF1">
    <property type="entry name" value="CYTOCHROME C OXIDASE ASSEMBLY FACTOR 7"/>
    <property type="match status" value="1"/>
</dbReference>
<dbReference type="Proteomes" id="UP000051574">
    <property type="component" value="Unassembled WGS sequence"/>
</dbReference>
<name>A0A0T6BET6_9SCAR</name>
<dbReference type="OrthoDB" id="272077at2759"/>
<dbReference type="SMART" id="SM00671">
    <property type="entry name" value="SEL1"/>
    <property type="match status" value="5"/>
</dbReference>